<dbReference type="Proteomes" id="UP000199199">
    <property type="component" value="Unassembled WGS sequence"/>
</dbReference>
<accession>A0A1I6RFY3</accession>
<proteinExistence type="predicted"/>
<organism evidence="1 2">
    <name type="scientific">Halostagnicola kamekurae</name>
    <dbReference type="NCBI Taxonomy" id="619731"/>
    <lineage>
        <taxon>Archaea</taxon>
        <taxon>Methanobacteriati</taxon>
        <taxon>Methanobacteriota</taxon>
        <taxon>Stenosarchaea group</taxon>
        <taxon>Halobacteria</taxon>
        <taxon>Halobacteriales</taxon>
        <taxon>Natrialbaceae</taxon>
        <taxon>Halostagnicola</taxon>
    </lineage>
</organism>
<sequence>MSTARRTIDVDLRTDVDAEIPAEVPRVIALEIEYGDDSERTVHLNHGPEEWTFEFVRGQCTDRDPPTRTVPQWINEALRAVEAEIR</sequence>
<dbReference type="RefSeq" id="WP_092903776.1">
    <property type="nucleotide sequence ID" value="NZ_FOZS01000002.1"/>
</dbReference>
<evidence type="ECO:0000313" key="1">
    <source>
        <dbReference type="EMBL" id="SFS63564.1"/>
    </source>
</evidence>
<evidence type="ECO:0000313" key="2">
    <source>
        <dbReference type="Proteomes" id="UP000199199"/>
    </source>
</evidence>
<keyword evidence="2" id="KW-1185">Reference proteome</keyword>
<reference evidence="2" key="1">
    <citation type="submission" date="2016-10" db="EMBL/GenBank/DDBJ databases">
        <authorList>
            <person name="Varghese N."/>
            <person name="Submissions S."/>
        </authorList>
    </citation>
    <scope>NUCLEOTIDE SEQUENCE [LARGE SCALE GENOMIC DNA]</scope>
    <source>
        <strain evidence="2">DSM 22427</strain>
    </source>
</reference>
<protein>
    <submittedName>
        <fullName evidence="1">Uncharacterized protein</fullName>
    </submittedName>
</protein>
<dbReference type="EMBL" id="FOZS01000002">
    <property type="protein sequence ID" value="SFS63564.1"/>
    <property type="molecule type" value="Genomic_DNA"/>
</dbReference>
<name>A0A1I6RFY3_9EURY</name>
<gene>
    <name evidence="1" type="ORF">SAMN04488556_1764</name>
</gene>
<dbReference type="AlphaFoldDB" id="A0A1I6RFY3"/>
<dbReference type="OrthoDB" id="190764at2157"/>